<feature type="transmembrane region" description="Helical" evidence="5">
    <location>
        <begin position="54"/>
        <end position="75"/>
    </location>
</feature>
<evidence type="ECO:0000256" key="3">
    <source>
        <dbReference type="ARBA" id="ARBA00022989"/>
    </source>
</evidence>
<proteinExistence type="predicted"/>
<evidence type="ECO:0000256" key="2">
    <source>
        <dbReference type="ARBA" id="ARBA00022692"/>
    </source>
</evidence>
<evidence type="ECO:0000313" key="7">
    <source>
        <dbReference type="EMBL" id="MBO8443299.1"/>
    </source>
</evidence>
<accession>A0A9D9E8U8</accession>
<comment type="caution">
    <text evidence="7">The sequence shown here is derived from an EMBL/GenBank/DDBJ whole genome shotgun (WGS) entry which is preliminary data.</text>
</comment>
<keyword evidence="2 5" id="KW-0812">Transmembrane</keyword>
<evidence type="ECO:0000256" key="1">
    <source>
        <dbReference type="ARBA" id="ARBA00004127"/>
    </source>
</evidence>
<sequence>MDLKARAQSLKNDIPAIVLALKDPRTGFKARLFATLTVAYALSPIDLIPDFIPVLGYLDDLVVLTLLVAATVKFIPKDVYMSLKERQAEARLESKWTYAIPVIIVYAIIIALIVLAIL</sequence>
<evidence type="ECO:0000313" key="8">
    <source>
        <dbReference type="Proteomes" id="UP000823633"/>
    </source>
</evidence>
<dbReference type="InterPro" id="IPR010652">
    <property type="entry name" value="DUF1232"/>
</dbReference>
<feature type="transmembrane region" description="Helical" evidence="5">
    <location>
        <begin position="30"/>
        <end position="48"/>
    </location>
</feature>
<protein>
    <submittedName>
        <fullName evidence="7">DUF1232 domain-containing protein</fullName>
    </submittedName>
</protein>
<reference evidence="7" key="1">
    <citation type="submission" date="2020-10" db="EMBL/GenBank/DDBJ databases">
        <authorList>
            <person name="Gilroy R."/>
        </authorList>
    </citation>
    <scope>NUCLEOTIDE SEQUENCE</scope>
    <source>
        <strain evidence="7">11167</strain>
    </source>
</reference>
<feature type="transmembrane region" description="Helical" evidence="5">
    <location>
        <begin position="96"/>
        <end position="117"/>
    </location>
</feature>
<dbReference type="GO" id="GO:0012505">
    <property type="term" value="C:endomembrane system"/>
    <property type="evidence" value="ECO:0007669"/>
    <property type="project" value="UniProtKB-SubCell"/>
</dbReference>
<name>A0A9D9E8U8_9SPIR</name>
<comment type="subcellular location">
    <subcellularLocation>
        <location evidence="1">Endomembrane system</location>
        <topology evidence="1">Multi-pass membrane protein</topology>
    </subcellularLocation>
</comment>
<gene>
    <name evidence="7" type="ORF">IAC42_06015</name>
</gene>
<dbReference type="Pfam" id="PF06803">
    <property type="entry name" value="DUF1232"/>
    <property type="match status" value="1"/>
</dbReference>
<dbReference type="AlphaFoldDB" id="A0A9D9E8U8"/>
<reference evidence="7" key="2">
    <citation type="journal article" date="2021" name="PeerJ">
        <title>Extensive microbial diversity within the chicken gut microbiome revealed by metagenomics and culture.</title>
        <authorList>
            <person name="Gilroy R."/>
            <person name="Ravi A."/>
            <person name="Getino M."/>
            <person name="Pursley I."/>
            <person name="Horton D.L."/>
            <person name="Alikhan N.F."/>
            <person name="Baker D."/>
            <person name="Gharbi K."/>
            <person name="Hall N."/>
            <person name="Watson M."/>
            <person name="Adriaenssens E.M."/>
            <person name="Foster-Nyarko E."/>
            <person name="Jarju S."/>
            <person name="Secka A."/>
            <person name="Antonio M."/>
            <person name="Oren A."/>
            <person name="Chaudhuri R.R."/>
            <person name="La Ragione R."/>
            <person name="Hildebrand F."/>
            <person name="Pallen M.J."/>
        </authorList>
    </citation>
    <scope>NUCLEOTIDE SEQUENCE</scope>
    <source>
        <strain evidence="7">11167</strain>
    </source>
</reference>
<dbReference type="EMBL" id="JADIMU010000039">
    <property type="protein sequence ID" value="MBO8443299.1"/>
    <property type="molecule type" value="Genomic_DNA"/>
</dbReference>
<keyword evidence="3 5" id="KW-1133">Transmembrane helix</keyword>
<dbReference type="Proteomes" id="UP000823633">
    <property type="component" value="Unassembled WGS sequence"/>
</dbReference>
<evidence type="ECO:0000256" key="4">
    <source>
        <dbReference type="ARBA" id="ARBA00023136"/>
    </source>
</evidence>
<evidence type="ECO:0000256" key="5">
    <source>
        <dbReference type="SAM" id="Phobius"/>
    </source>
</evidence>
<organism evidence="7 8">
    <name type="scientific">Candidatus Aphodenecus pullistercoris</name>
    <dbReference type="NCBI Taxonomy" id="2840669"/>
    <lineage>
        <taxon>Bacteria</taxon>
        <taxon>Pseudomonadati</taxon>
        <taxon>Spirochaetota</taxon>
        <taxon>Spirochaetia</taxon>
        <taxon>Spirochaetales</taxon>
        <taxon>Candidatus Aphodenecus</taxon>
    </lineage>
</organism>
<feature type="domain" description="DUF1232" evidence="6">
    <location>
        <begin position="31"/>
        <end position="66"/>
    </location>
</feature>
<evidence type="ECO:0000259" key="6">
    <source>
        <dbReference type="Pfam" id="PF06803"/>
    </source>
</evidence>
<keyword evidence="4 5" id="KW-0472">Membrane</keyword>